<reference evidence="1" key="1">
    <citation type="submission" date="2009-01" db="EMBL/GenBank/DDBJ databases">
        <title>The Genome Sequence of Brucella pinnipedialis M292/94/1.</title>
        <authorList>
            <consortium name="The Broad Institute Genome Sequencing Platform"/>
            <person name="Ward D."/>
            <person name="Young S.K."/>
            <person name="Kodira C.D."/>
            <person name="Zeng Q."/>
            <person name="Koehrsen M."/>
            <person name="Alvarado L."/>
            <person name="Berlin A."/>
            <person name="Borenstein D."/>
            <person name="Chen Z."/>
            <person name="Engels R."/>
            <person name="Freedman E."/>
            <person name="Gellesch M."/>
            <person name="Goldberg J."/>
            <person name="Griggs A."/>
            <person name="Gujja S."/>
            <person name="Heiman D."/>
            <person name="Hepburn T."/>
            <person name="Howarth C."/>
            <person name="Jen D."/>
            <person name="Larson L."/>
            <person name="Lewis B."/>
            <person name="Mehta T."/>
            <person name="Park D."/>
            <person name="Pearson M."/>
            <person name="Roberts A."/>
            <person name="Saif S."/>
            <person name="Shea T."/>
            <person name="Shenoy N."/>
            <person name="Sisk P."/>
            <person name="Stolte C."/>
            <person name="Sykes S."/>
            <person name="Walk T."/>
            <person name="White J."/>
            <person name="Yandava C."/>
            <person name="Whatmore A.M."/>
            <person name="Perrett L.L."/>
            <person name="O'Callaghan D."/>
            <person name="Nusbaum C."/>
            <person name="Galagan J."/>
            <person name="Birren B."/>
        </authorList>
    </citation>
    <scope>NUCLEOTIDE SEQUENCE [LARGE SCALE GENOMIC DNA]</scope>
    <source>
        <strain evidence="1">M292/94/1</strain>
    </source>
</reference>
<evidence type="ECO:0000313" key="1">
    <source>
        <dbReference type="EMBL" id="EEZ30017.1"/>
    </source>
</evidence>
<dbReference type="HOGENOM" id="CLU_2314835_0_0_5"/>
<dbReference type="Proteomes" id="UP000004659">
    <property type="component" value="Unassembled WGS sequence"/>
</dbReference>
<proteinExistence type="predicted"/>
<dbReference type="RefSeq" id="WP_004684493.1">
    <property type="nucleotide sequence ID" value="NZ_EQ999546.1"/>
</dbReference>
<sequence length="99" mass="11463">MQNLNSLNIRGNRLCIRKFIKQNVEEASVCGVLNHIEHNPTRVERGHSRLCSIWNIKDRNLTVLTSMHQIRCNFRSLRDSSIIASRNKVAYVPQSFVTD</sequence>
<name>A0A0E1X9W2_9HYPH</name>
<accession>A0A0E1X9W2</accession>
<dbReference type="EMBL" id="EQ999546">
    <property type="protein sequence ID" value="EEZ30017.1"/>
    <property type="molecule type" value="Genomic_DNA"/>
</dbReference>
<protein>
    <submittedName>
        <fullName evidence="1">Uncharacterized protein</fullName>
    </submittedName>
</protein>
<dbReference type="AlphaFoldDB" id="A0A0E1X9W2"/>
<organism evidence="1">
    <name type="scientific">Brucella pinnipedialis M292/94/1</name>
    <dbReference type="NCBI Taxonomy" id="520462"/>
    <lineage>
        <taxon>Bacteria</taxon>
        <taxon>Pseudomonadati</taxon>
        <taxon>Pseudomonadota</taxon>
        <taxon>Alphaproteobacteria</taxon>
        <taxon>Hyphomicrobiales</taxon>
        <taxon>Brucellaceae</taxon>
        <taxon>Brucella/Ochrobactrum group</taxon>
        <taxon>Brucella</taxon>
    </lineage>
</organism>
<dbReference type="GeneID" id="89920683"/>
<gene>
    <name evidence="1" type="ORF">BALG_00136</name>
</gene>